<organism evidence="1 2">
    <name type="scientific">Actinoplanes utahensis</name>
    <dbReference type="NCBI Taxonomy" id="1869"/>
    <lineage>
        <taxon>Bacteria</taxon>
        <taxon>Bacillati</taxon>
        <taxon>Actinomycetota</taxon>
        <taxon>Actinomycetes</taxon>
        <taxon>Micromonosporales</taxon>
        <taxon>Micromonosporaceae</taxon>
        <taxon>Actinoplanes</taxon>
    </lineage>
</organism>
<evidence type="ECO:0000313" key="2">
    <source>
        <dbReference type="Proteomes" id="UP000054537"/>
    </source>
</evidence>
<accession>A0A0A6US00</accession>
<comment type="caution">
    <text evidence="1">The sequence shown here is derived from an EMBL/GenBank/DDBJ whole genome shotgun (WGS) entry which is preliminary data.</text>
</comment>
<sequence length="40" mass="4452">MGHSCTRAALIYQHADRERDQAIAGALDTLIIEARKQAEQ</sequence>
<dbReference type="STRING" id="1869.MB27_01975"/>
<gene>
    <name evidence="1" type="ORF">MB27_01975</name>
</gene>
<dbReference type="AlphaFoldDB" id="A0A0A6US00"/>
<evidence type="ECO:0000313" key="1">
    <source>
        <dbReference type="EMBL" id="KHD78895.1"/>
    </source>
</evidence>
<dbReference type="Proteomes" id="UP000054537">
    <property type="component" value="Unassembled WGS sequence"/>
</dbReference>
<name>A0A0A6US00_ACTUT</name>
<dbReference type="OrthoDB" id="1822491at2"/>
<dbReference type="RefSeq" id="WP_043521987.1">
    <property type="nucleotide sequence ID" value="NZ_BAABKU010000001.1"/>
</dbReference>
<proteinExistence type="predicted"/>
<reference evidence="1 2" key="1">
    <citation type="submission" date="2014-10" db="EMBL/GenBank/DDBJ databases">
        <title>Draft genome sequence of Actinoplanes utahensis NRRL 12052.</title>
        <authorList>
            <person name="Velasco-Bucheli B."/>
            <person name="del Cerro C."/>
            <person name="Hormigo D."/>
            <person name="Garcia J.L."/>
            <person name="Acebal C."/>
            <person name="Arroyo M."/>
            <person name="de la Mata I."/>
        </authorList>
    </citation>
    <scope>NUCLEOTIDE SEQUENCE [LARGE SCALE GENOMIC DNA]</scope>
    <source>
        <strain evidence="1 2">NRRL 12052</strain>
    </source>
</reference>
<dbReference type="EMBL" id="JRTT01000002">
    <property type="protein sequence ID" value="KHD78895.1"/>
    <property type="molecule type" value="Genomic_DNA"/>
</dbReference>
<protein>
    <submittedName>
        <fullName evidence="1">Integrase</fullName>
    </submittedName>
</protein>
<keyword evidence="2" id="KW-1185">Reference proteome</keyword>